<evidence type="ECO:0000256" key="1">
    <source>
        <dbReference type="SAM" id="MobiDB-lite"/>
    </source>
</evidence>
<feature type="region of interest" description="Disordered" evidence="1">
    <location>
        <begin position="1"/>
        <end position="25"/>
    </location>
</feature>
<feature type="region of interest" description="Disordered" evidence="1">
    <location>
        <begin position="253"/>
        <end position="293"/>
    </location>
</feature>
<accession>A0ABQ7CDP5</accession>
<feature type="region of interest" description="Disordered" evidence="1">
    <location>
        <begin position="144"/>
        <end position="167"/>
    </location>
</feature>
<feature type="region of interest" description="Disordered" evidence="1">
    <location>
        <begin position="305"/>
        <end position="329"/>
    </location>
</feature>
<evidence type="ECO:0000313" key="3">
    <source>
        <dbReference type="Proteomes" id="UP000266723"/>
    </source>
</evidence>
<sequence length="505" mass="56151">MVQDDATFGAPGGEPTPTPEAAPPIATDFMSSIMARLARQDEVQKTTNDQLAALVAALTAPDGQTSRPQQIREKFKAVVSRIEIPDGIAIDALRNTLWVRSKFREDLYQNPTTSLQDAIARSDNFIRMEEDTNAILSKMNAPKAPAAKNANTRQEPRQHAPIDKNGRKDGYMYVVNANNVPVSTLVVRGEGWNKWDAPKSNGEGNSSADEEQPANRIRIEVILTQQTLSSDDENDDTPVLEDLRDVLKRNFESKNSNSSTHNDLRTTLNAWKSRRISPGNPDPKERSNGDLRDKLNAGACDLRIRLNQTSSTNSTNRRSDRKGKGIYKHNLGAQSIATLGDRMAEENDGEPVDDLALMRRAYTNKKTGQIDDGLVRDVVDLVQTQVVDEVSQLQTEDDASTASTNLSRFRINEIVESSVPKKKGRLVGLGLRTRSVPPSSAPPPFVDPEVLTAQLKDKDDRISLLETQMEDQQVGYEAQRKLNQQMMEMMQRMYPNEVFPDVSDP</sequence>
<reference evidence="2 3" key="1">
    <citation type="journal article" date="2020" name="BMC Genomics">
        <title>Intraspecific diversification of the crop wild relative Brassica cretica Lam. using demographic model selection.</title>
        <authorList>
            <person name="Kioukis A."/>
            <person name="Michalopoulou V.A."/>
            <person name="Briers L."/>
            <person name="Pirintsos S."/>
            <person name="Studholme D.J."/>
            <person name="Pavlidis P."/>
            <person name="Sarris P.F."/>
        </authorList>
    </citation>
    <scope>NUCLEOTIDE SEQUENCE [LARGE SCALE GENOMIC DNA]</scope>
    <source>
        <strain evidence="3">cv. PFS-1207/04</strain>
    </source>
</reference>
<feature type="compositionally biased region" description="Basic and acidic residues" evidence="1">
    <location>
        <begin position="154"/>
        <end position="167"/>
    </location>
</feature>
<dbReference type="Pfam" id="PF03004">
    <property type="entry name" value="Transposase_24"/>
    <property type="match status" value="1"/>
</dbReference>
<proteinExistence type="predicted"/>
<comment type="caution">
    <text evidence="2">The sequence shown here is derived from an EMBL/GenBank/DDBJ whole genome shotgun (WGS) entry which is preliminary data.</text>
</comment>
<keyword evidence="3" id="KW-1185">Reference proteome</keyword>
<dbReference type="PANTHER" id="PTHR33411">
    <property type="entry name" value="OS08G0392500 PROTEIN"/>
    <property type="match status" value="1"/>
</dbReference>
<protein>
    <submittedName>
        <fullName evidence="2">Uncharacterized protein</fullName>
    </submittedName>
</protein>
<name>A0ABQ7CDP5_BRACR</name>
<dbReference type="EMBL" id="QGKV02000832">
    <property type="protein sequence ID" value="KAF3549697.1"/>
    <property type="molecule type" value="Genomic_DNA"/>
</dbReference>
<dbReference type="InterPro" id="IPR004252">
    <property type="entry name" value="Probable_transposase_24"/>
</dbReference>
<organism evidence="2 3">
    <name type="scientific">Brassica cretica</name>
    <name type="common">Mustard</name>
    <dbReference type="NCBI Taxonomy" id="69181"/>
    <lineage>
        <taxon>Eukaryota</taxon>
        <taxon>Viridiplantae</taxon>
        <taxon>Streptophyta</taxon>
        <taxon>Embryophyta</taxon>
        <taxon>Tracheophyta</taxon>
        <taxon>Spermatophyta</taxon>
        <taxon>Magnoliopsida</taxon>
        <taxon>eudicotyledons</taxon>
        <taxon>Gunneridae</taxon>
        <taxon>Pentapetalae</taxon>
        <taxon>rosids</taxon>
        <taxon>malvids</taxon>
        <taxon>Brassicales</taxon>
        <taxon>Brassicaceae</taxon>
        <taxon>Brassiceae</taxon>
        <taxon>Brassica</taxon>
    </lineage>
</organism>
<dbReference type="PANTHER" id="PTHR33411:SF34">
    <property type="entry name" value="PROTEIN, PUTATIVE-RELATED"/>
    <property type="match status" value="1"/>
</dbReference>
<feature type="region of interest" description="Disordered" evidence="1">
    <location>
        <begin position="192"/>
        <end position="214"/>
    </location>
</feature>
<feature type="compositionally biased region" description="Basic and acidic residues" evidence="1">
    <location>
        <begin position="282"/>
        <end position="293"/>
    </location>
</feature>
<gene>
    <name evidence="2" type="ORF">DY000_02006873</name>
</gene>
<feature type="compositionally biased region" description="Low complexity" evidence="1">
    <location>
        <begin position="305"/>
        <end position="316"/>
    </location>
</feature>
<feature type="compositionally biased region" description="Polar residues" evidence="1">
    <location>
        <begin position="253"/>
        <end position="270"/>
    </location>
</feature>
<dbReference type="Proteomes" id="UP000266723">
    <property type="component" value="Unassembled WGS sequence"/>
</dbReference>
<evidence type="ECO:0000313" key="2">
    <source>
        <dbReference type="EMBL" id="KAF3549697.1"/>
    </source>
</evidence>